<reference evidence="3 4" key="1">
    <citation type="submission" date="2020-08" db="EMBL/GenBank/DDBJ databases">
        <title>Genomic Encyclopedia of Type Strains, Phase IV (KMG-IV): sequencing the most valuable type-strain genomes for metagenomic binning, comparative biology and taxonomic classification.</title>
        <authorList>
            <person name="Goeker M."/>
        </authorList>
    </citation>
    <scope>NUCLEOTIDE SEQUENCE [LARGE SCALE GENOMIC DNA]</scope>
    <source>
        <strain evidence="3 4">DSM 27057</strain>
    </source>
</reference>
<dbReference type="AlphaFoldDB" id="A0A7W6CGK9"/>
<dbReference type="Pfam" id="PF13480">
    <property type="entry name" value="Acetyltransf_6"/>
    <property type="match status" value="1"/>
</dbReference>
<dbReference type="Proteomes" id="UP000548867">
    <property type="component" value="Unassembled WGS sequence"/>
</dbReference>
<feature type="compositionally biased region" description="Pro residues" evidence="1">
    <location>
        <begin position="18"/>
        <end position="34"/>
    </location>
</feature>
<evidence type="ECO:0000313" key="3">
    <source>
        <dbReference type="EMBL" id="MBB3956148.1"/>
    </source>
</evidence>
<accession>A0A7W6CGK9</accession>
<evidence type="ECO:0000256" key="1">
    <source>
        <dbReference type="SAM" id="MobiDB-lite"/>
    </source>
</evidence>
<protein>
    <submittedName>
        <fullName evidence="3">CelD/BcsL family acetyltransferase involved in cellulose biosynthesis</fullName>
    </submittedName>
</protein>
<dbReference type="RefSeq" id="WP_343059124.1">
    <property type="nucleotide sequence ID" value="NZ_JACIDX010000012.1"/>
</dbReference>
<dbReference type="GO" id="GO:0016740">
    <property type="term" value="F:transferase activity"/>
    <property type="evidence" value="ECO:0007669"/>
    <property type="project" value="UniProtKB-KW"/>
</dbReference>
<feature type="region of interest" description="Disordered" evidence="1">
    <location>
        <begin position="1"/>
        <end position="37"/>
    </location>
</feature>
<dbReference type="InterPro" id="IPR016181">
    <property type="entry name" value="Acyl_CoA_acyltransferase"/>
</dbReference>
<keyword evidence="3" id="KW-0808">Transferase</keyword>
<dbReference type="SUPFAM" id="SSF55729">
    <property type="entry name" value="Acyl-CoA N-acyltransferases (Nat)"/>
    <property type="match status" value="1"/>
</dbReference>
<feature type="domain" description="BioF2-like acetyltransferase" evidence="2">
    <location>
        <begin position="214"/>
        <end position="350"/>
    </location>
</feature>
<dbReference type="InterPro" id="IPR038740">
    <property type="entry name" value="BioF2-like_GNAT_dom"/>
</dbReference>
<dbReference type="EMBL" id="JACIDX010000012">
    <property type="protein sequence ID" value="MBB3956148.1"/>
    <property type="molecule type" value="Genomic_DNA"/>
</dbReference>
<evidence type="ECO:0000313" key="4">
    <source>
        <dbReference type="Proteomes" id="UP000548867"/>
    </source>
</evidence>
<gene>
    <name evidence="3" type="ORF">GGR38_003106</name>
</gene>
<proteinExistence type="predicted"/>
<comment type="caution">
    <text evidence="3">The sequence shown here is derived from an EMBL/GenBank/DDBJ whole genome shotgun (WGS) entry which is preliminary data.</text>
</comment>
<name>A0A7W6CGK9_9SPHN</name>
<organism evidence="3 4">
    <name type="scientific">Novosphingobium sediminicola</name>
    <dbReference type="NCBI Taxonomy" id="563162"/>
    <lineage>
        <taxon>Bacteria</taxon>
        <taxon>Pseudomonadati</taxon>
        <taxon>Pseudomonadota</taxon>
        <taxon>Alphaproteobacteria</taxon>
        <taxon>Sphingomonadales</taxon>
        <taxon>Sphingomonadaceae</taxon>
        <taxon>Novosphingobium</taxon>
    </lineage>
</organism>
<evidence type="ECO:0000259" key="2">
    <source>
        <dbReference type="Pfam" id="PF13480"/>
    </source>
</evidence>
<sequence>MASQPNFIRAEPVVAPSRLPPGPNPTPQMPPKPAPAGEIRSVDWRDMQDMGSMLAWDALAMWASEPNPFFESWYLLPALRGLDPDGRVRILRFEMGGDLAGIMPIVRQSRYYTRPIPHWASWAHPNGFLGAPLVVRGMERSFWRALLAWADAQGGLGLFLHLGELPLSGAVADGLRDVLNEQGRNAALVGRKQHVMLQSDLSPEAYFEAAVSGKKRKEYRRQANRLGELGELAFVRHEDEDDLSAWCEDFLKLEAAGWKGEAGSALACLPATTALWREGLHGAAARGRLERLSMTLDGRPIAMLATFMTKPGAFMFKTAYDETLSAYSPGVLLQRENLAMLDMPGLGWVDSCADETHPMITHLWHERRPVGRVSIEIGGAVRRGLFGAMARRELGGAGFGI</sequence>
<keyword evidence="4" id="KW-1185">Reference proteome</keyword>